<dbReference type="InterPro" id="IPR002477">
    <property type="entry name" value="Peptidoglycan-bd-like"/>
</dbReference>
<dbReference type="InterPro" id="IPR036365">
    <property type="entry name" value="PGBD-like_sf"/>
</dbReference>
<dbReference type="SUPFAM" id="SSF47090">
    <property type="entry name" value="PGBD-like"/>
    <property type="match status" value="1"/>
</dbReference>
<evidence type="ECO:0000259" key="2">
    <source>
        <dbReference type="Pfam" id="PF01471"/>
    </source>
</evidence>
<sequence length="559" mass="60297">MSTREDELDTADLGDPGPLPLWEDMVSSEPELPDDYTEAPQSFDDAPPPQLVRTINLLPIPEHGVRGPEDVEGIAAHILARAREGLGDLFAHEDYAGYEGEPTEAWARAIAEHQTGIPYTMPAYFYGSQKKVAEGVARQGRYPLVGQCQQSVTTALCIGGWDGGANGDIGAGKDSQPYCARLGKGWTDVPLDLKKWPDELWADVKVGSCLFWSADAVGSGHVVLVIRKHPVDRKWQIWDTGTSFHDPSNHLTAARQARMLWESHWWDFIPKSLSNGSWPFRGIGLISGLGPLKSDLRPRGRARLLLQRRSDKALLFRSAWIDMEAERLPISWLLRGLRGAPFSDRIEATFCVNSPPGLAKGSPGGTPLLDCTVDAKGNARMSWSWQWKRGYHERKNPAAWQPDAPLLAGAEDAGKPQAVSSPEAPGRAEPDPYAEAEAELRSRGERRARGILRSAQLSGVEELERVAGGRGAIKQGARGAGARAIQEALIALGFQVPGGADGAFGKGTADALKSFQAQAGLGADGVAGAGTLEVLDQRLQGPPRTSVGQLKGTTEPCKQ</sequence>
<name>A0A2L0EWA2_SORCE</name>
<accession>A0A2L0EWA2</accession>
<dbReference type="Pfam" id="PF01471">
    <property type="entry name" value="PG_binding_1"/>
    <property type="match status" value="1"/>
</dbReference>
<gene>
    <name evidence="3" type="ORF">SOCE26_049950</name>
</gene>
<feature type="region of interest" description="Disordered" evidence="1">
    <location>
        <begin position="408"/>
        <end position="442"/>
    </location>
</feature>
<feature type="compositionally biased region" description="Acidic residues" evidence="1">
    <location>
        <begin position="1"/>
        <end position="12"/>
    </location>
</feature>
<dbReference type="AlphaFoldDB" id="A0A2L0EWA2"/>
<evidence type="ECO:0000256" key="1">
    <source>
        <dbReference type="SAM" id="MobiDB-lite"/>
    </source>
</evidence>
<dbReference type="InterPro" id="IPR036366">
    <property type="entry name" value="PGBDSf"/>
</dbReference>
<reference evidence="3 4" key="1">
    <citation type="submission" date="2015-09" db="EMBL/GenBank/DDBJ databases">
        <title>Sorangium comparison.</title>
        <authorList>
            <person name="Zaburannyi N."/>
            <person name="Bunk B."/>
            <person name="Overmann J."/>
            <person name="Mueller R."/>
        </authorList>
    </citation>
    <scope>NUCLEOTIDE SEQUENCE [LARGE SCALE GENOMIC DNA]</scope>
    <source>
        <strain evidence="3 4">So ce26</strain>
    </source>
</reference>
<dbReference type="Gene3D" id="1.10.101.10">
    <property type="entry name" value="PGBD-like superfamily/PGBD"/>
    <property type="match status" value="1"/>
</dbReference>
<dbReference type="Proteomes" id="UP000238348">
    <property type="component" value="Chromosome"/>
</dbReference>
<proteinExistence type="predicted"/>
<evidence type="ECO:0000313" key="3">
    <source>
        <dbReference type="EMBL" id="AUX43545.1"/>
    </source>
</evidence>
<dbReference type="RefSeq" id="WP_234023955.1">
    <property type="nucleotide sequence ID" value="NZ_CP012673.1"/>
</dbReference>
<feature type="region of interest" description="Disordered" evidence="1">
    <location>
        <begin position="1"/>
        <end position="47"/>
    </location>
</feature>
<dbReference type="EMBL" id="CP012673">
    <property type="protein sequence ID" value="AUX43545.1"/>
    <property type="molecule type" value="Genomic_DNA"/>
</dbReference>
<feature type="region of interest" description="Disordered" evidence="1">
    <location>
        <begin position="537"/>
        <end position="559"/>
    </location>
</feature>
<feature type="domain" description="Peptidoglycan binding-like" evidence="2">
    <location>
        <begin position="479"/>
        <end position="535"/>
    </location>
</feature>
<evidence type="ECO:0000313" key="4">
    <source>
        <dbReference type="Proteomes" id="UP000238348"/>
    </source>
</evidence>
<protein>
    <recommendedName>
        <fullName evidence="2">Peptidoglycan binding-like domain-containing protein</fullName>
    </recommendedName>
</protein>
<organism evidence="3 4">
    <name type="scientific">Sorangium cellulosum</name>
    <name type="common">Polyangium cellulosum</name>
    <dbReference type="NCBI Taxonomy" id="56"/>
    <lineage>
        <taxon>Bacteria</taxon>
        <taxon>Pseudomonadati</taxon>
        <taxon>Myxococcota</taxon>
        <taxon>Polyangia</taxon>
        <taxon>Polyangiales</taxon>
        <taxon>Polyangiaceae</taxon>
        <taxon>Sorangium</taxon>
    </lineage>
</organism>